<comment type="caution">
    <text evidence="2">The sequence shown here is derived from an EMBL/GenBank/DDBJ whole genome shotgun (WGS) entry which is preliminary data.</text>
</comment>
<feature type="transmembrane region" description="Helical" evidence="1">
    <location>
        <begin position="20"/>
        <end position="38"/>
    </location>
</feature>
<protein>
    <submittedName>
        <fullName evidence="2">Uncharacterized protein</fullName>
    </submittedName>
</protein>
<feature type="transmembrane region" description="Helical" evidence="1">
    <location>
        <begin position="204"/>
        <end position="225"/>
    </location>
</feature>
<dbReference type="Proteomes" id="UP001162131">
    <property type="component" value="Unassembled WGS sequence"/>
</dbReference>
<feature type="transmembrane region" description="Helical" evidence="1">
    <location>
        <begin position="171"/>
        <end position="192"/>
    </location>
</feature>
<dbReference type="AlphaFoldDB" id="A0AAU9I9C5"/>
<sequence length="239" mass="26904">MNDLLRGITPNNNLYDIQSVIGHILLVADMCFFVTAIIDAQMNYEAVFHSSCSLDVANMSIEAATTLGYIIRLIFTAILLLTKVVNLYKFIARTNVFPKIGALYAPFMSTVLLTVIIYDFDSCNEVSSIFSLKSSTDLCSAYSAIILAVLAGLFTIKIVTLVQKRAQRYKIFTILTFILTFGIIVGSLIGLISEIEILRKDKVYTFVLFDLYSFCIAIFFILISVEKRFESYLRRIQPS</sequence>
<name>A0AAU9I9C5_9CILI</name>
<accession>A0AAU9I9C5</accession>
<gene>
    <name evidence="2" type="ORF">BSTOLATCC_MIC3945</name>
</gene>
<reference evidence="2" key="1">
    <citation type="submission" date="2021-09" db="EMBL/GenBank/DDBJ databases">
        <authorList>
            <consortium name="AG Swart"/>
            <person name="Singh M."/>
            <person name="Singh A."/>
            <person name="Seah K."/>
            <person name="Emmerich C."/>
        </authorList>
    </citation>
    <scope>NUCLEOTIDE SEQUENCE</scope>
    <source>
        <strain evidence="2">ATCC30299</strain>
    </source>
</reference>
<dbReference type="EMBL" id="CAJZBQ010000004">
    <property type="protein sequence ID" value="CAG9311659.1"/>
    <property type="molecule type" value="Genomic_DNA"/>
</dbReference>
<feature type="transmembrane region" description="Helical" evidence="1">
    <location>
        <begin position="100"/>
        <end position="120"/>
    </location>
</feature>
<keyword evidence="1" id="KW-0812">Transmembrane</keyword>
<keyword evidence="3" id="KW-1185">Reference proteome</keyword>
<keyword evidence="1" id="KW-1133">Transmembrane helix</keyword>
<proteinExistence type="predicted"/>
<evidence type="ECO:0000313" key="3">
    <source>
        <dbReference type="Proteomes" id="UP001162131"/>
    </source>
</evidence>
<evidence type="ECO:0000313" key="2">
    <source>
        <dbReference type="EMBL" id="CAG9311659.1"/>
    </source>
</evidence>
<evidence type="ECO:0000256" key="1">
    <source>
        <dbReference type="SAM" id="Phobius"/>
    </source>
</evidence>
<organism evidence="2 3">
    <name type="scientific">Blepharisma stoltei</name>
    <dbReference type="NCBI Taxonomy" id="1481888"/>
    <lineage>
        <taxon>Eukaryota</taxon>
        <taxon>Sar</taxon>
        <taxon>Alveolata</taxon>
        <taxon>Ciliophora</taxon>
        <taxon>Postciliodesmatophora</taxon>
        <taxon>Heterotrichea</taxon>
        <taxon>Heterotrichida</taxon>
        <taxon>Blepharismidae</taxon>
        <taxon>Blepharisma</taxon>
    </lineage>
</organism>
<feature type="transmembrane region" description="Helical" evidence="1">
    <location>
        <begin position="69"/>
        <end position="88"/>
    </location>
</feature>
<keyword evidence="1" id="KW-0472">Membrane</keyword>
<feature type="transmembrane region" description="Helical" evidence="1">
    <location>
        <begin position="140"/>
        <end position="159"/>
    </location>
</feature>